<keyword evidence="2" id="KW-1185">Reference proteome</keyword>
<name>A0ABX7R8L1_9GAMM</name>
<accession>A0ABX7R8L1</accession>
<organism evidence="1 2">
    <name type="scientific">Lysobacter arenosi</name>
    <dbReference type="NCBI Taxonomy" id="2795387"/>
    <lineage>
        <taxon>Bacteria</taxon>
        <taxon>Pseudomonadati</taxon>
        <taxon>Pseudomonadota</taxon>
        <taxon>Gammaproteobacteria</taxon>
        <taxon>Lysobacterales</taxon>
        <taxon>Lysobacteraceae</taxon>
        <taxon>Lysobacter</taxon>
    </lineage>
</organism>
<dbReference type="RefSeq" id="WP_200608322.1">
    <property type="nucleotide sequence ID" value="NZ_CP071517.1"/>
</dbReference>
<dbReference type="Proteomes" id="UP000663400">
    <property type="component" value="Chromosome"/>
</dbReference>
<evidence type="ECO:0000313" key="2">
    <source>
        <dbReference type="Proteomes" id="UP000663400"/>
    </source>
</evidence>
<proteinExistence type="predicted"/>
<sequence length="78" mass="8684">MDEREAFFEGQLTAMQWALWAIIDASPSRDAICATALRGVAAHDERYRQSDLSPAIRDEFLKGLNTVADLLFAPRGDT</sequence>
<dbReference type="EMBL" id="CP071517">
    <property type="protein sequence ID" value="QSX74438.1"/>
    <property type="molecule type" value="Genomic_DNA"/>
</dbReference>
<protein>
    <recommendedName>
        <fullName evidence="3">TetR transcriptional regulator CgmR-like C-terminal domain-containing protein</fullName>
    </recommendedName>
</protein>
<gene>
    <name evidence="1" type="ORF">HIV01_014795</name>
</gene>
<evidence type="ECO:0008006" key="3">
    <source>
        <dbReference type="Google" id="ProtNLM"/>
    </source>
</evidence>
<evidence type="ECO:0000313" key="1">
    <source>
        <dbReference type="EMBL" id="QSX74438.1"/>
    </source>
</evidence>
<reference evidence="1 2" key="1">
    <citation type="submission" date="2021-02" db="EMBL/GenBank/DDBJ databases">
        <title>Lysobacter arenosi sp. nov., isolated from soil of gangwondo yeongwol, south Korea.</title>
        <authorList>
            <person name="Kim K.R."/>
            <person name="Kim K.H."/>
            <person name="Jeon C.O."/>
        </authorList>
    </citation>
    <scope>NUCLEOTIDE SEQUENCE [LARGE SCALE GENOMIC DNA]</scope>
    <source>
        <strain evidence="1 2">R7</strain>
    </source>
</reference>